<feature type="transmembrane region" description="Helical" evidence="2">
    <location>
        <begin position="325"/>
        <end position="342"/>
    </location>
</feature>
<feature type="transmembrane region" description="Helical" evidence="2">
    <location>
        <begin position="203"/>
        <end position="223"/>
    </location>
</feature>
<organism evidence="4 5">
    <name type="scientific">Parvicella tangerina</name>
    <dbReference type="NCBI Taxonomy" id="2829795"/>
    <lineage>
        <taxon>Bacteria</taxon>
        <taxon>Pseudomonadati</taxon>
        <taxon>Bacteroidota</taxon>
        <taxon>Flavobacteriia</taxon>
        <taxon>Flavobacteriales</taxon>
        <taxon>Parvicellaceae</taxon>
        <taxon>Parvicella</taxon>
    </lineage>
</organism>
<gene>
    <name evidence="4" type="ORF">CRYO30217_01364</name>
</gene>
<evidence type="ECO:0000256" key="2">
    <source>
        <dbReference type="SAM" id="Phobius"/>
    </source>
</evidence>
<dbReference type="InterPro" id="IPR008979">
    <property type="entry name" value="Galactose-bd-like_sf"/>
</dbReference>
<feature type="transmembrane region" description="Helical" evidence="2">
    <location>
        <begin position="230"/>
        <end position="248"/>
    </location>
</feature>
<feature type="transmembrane region" description="Helical" evidence="2">
    <location>
        <begin position="349"/>
        <end position="368"/>
    </location>
</feature>
<proteinExistence type="predicted"/>
<evidence type="ECO:0000313" key="5">
    <source>
        <dbReference type="Proteomes" id="UP000683507"/>
    </source>
</evidence>
<name>A0A916JNA1_9FLAO</name>
<feature type="transmembrane region" description="Helical" evidence="2">
    <location>
        <begin position="293"/>
        <end position="313"/>
    </location>
</feature>
<dbReference type="Gene3D" id="3.60.40.10">
    <property type="entry name" value="PPM-type phosphatase domain"/>
    <property type="match status" value="1"/>
</dbReference>
<dbReference type="PANTHER" id="PTHR43156:SF9">
    <property type="entry name" value="HAMP DOMAIN-CONTAINING PROTEIN"/>
    <property type="match status" value="1"/>
</dbReference>
<dbReference type="SUPFAM" id="SSF81606">
    <property type="entry name" value="PP2C-like"/>
    <property type="match status" value="1"/>
</dbReference>
<sequence>MKNYPLNKFIAFFLFISTTFSGWSGYVVVECEEGKADLTTVNFQTEYMRLDGNWEFYYNELLTPDELELISPKKFGQVPGFWKHYNDSLSKFGCATYRLKFSLSKDQLLSQLSLRNTNIHNAFKIWLNGEVIAEVGRVGTSYENSVPRWLPLLVKLPNLKQENELVVQVSNYRHRNGGVQDAFEIGETSYFEEEYRHQFFSEVFLAGAAFVLGCFFIGMFFFWKKDKAALYFGVFSIFFSSRVMLIGTRSLGFSFPDLPWDFLIRLEYIGMFAMHYFMFHFVYHAFKKQTSKSYLNILKIITILLVLTCLIPGDYFTYLTIPNNYYLLTTFVYCVFIFVKAMRANVPGAIWAILAMIVFFLTTIPMVLEYSNLFITDPVILSVSYIAFMLSMSLVFAARFGFSFTYLESLKNSEEVQKREVLRQKERVEKSTTLIRESMNYAQGIQQSMLPTDNDLRNIFGECFIFFNPAGKVSGDFYWVKQRRDTKEALIAVADCTGHGVPGAFISLIAISALDNLVERKDHVETDLLLAELNDVMHDRLQRSYEKGKVIKEGLDIGVCKYNFEDHTLCFSAAHHKLLVIRKSGEFFVYRGDNHHLGMPLSFDFEFKKYSLKLEEGDQFYLFTDGVYDQKGGGEGKKLYLKRMIDEILKNSQLPLHRQKIEFEEFISEWMEDNDQMDDMLLFGMKV</sequence>
<dbReference type="GO" id="GO:0016791">
    <property type="term" value="F:phosphatase activity"/>
    <property type="evidence" value="ECO:0007669"/>
    <property type="project" value="TreeGrafter"/>
</dbReference>
<evidence type="ECO:0000313" key="4">
    <source>
        <dbReference type="EMBL" id="CAG5080539.1"/>
    </source>
</evidence>
<dbReference type="InterPro" id="IPR036457">
    <property type="entry name" value="PPM-type-like_dom_sf"/>
</dbReference>
<protein>
    <recommendedName>
        <fullName evidence="3">PPM-type phosphatase domain-containing protein</fullName>
    </recommendedName>
</protein>
<keyword evidence="2" id="KW-0472">Membrane</keyword>
<dbReference type="SUPFAM" id="SSF49785">
    <property type="entry name" value="Galactose-binding domain-like"/>
    <property type="match status" value="1"/>
</dbReference>
<feature type="domain" description="PPM-type phosphatase" evidence="3">
    <location>
        <begin position="458"/>
        <end position="687"/>
    </location>
</feature>
<dbReference type="SMART" id="SM00331">
    <property type="entry name" value="PP2C_SIG"/>
    <property type="match status" value="1"/>
</dbReference>
<keyword evidence="2" id="KW-1133">Transmembrane helix</keyword>
<dbReference type="Proteomes" id="UP000683507">
    <property type="component" value="Chromosome"/>
</dbReference>
<dbReference type="RefSeq" id="WP_258541564.1">
    <property type="nucleotide sequence ID" value="NZ_OU015584.1"/>
</dbReference>
<accession>A0A916JNA1</accession>
<dbReference type="Pfam" id="PF07228">
    <property type="entry name" value="SpoIIE"/>
    <property type="match status" value="1"/>
</dbReference>
<reference evidence="4" key="1">
    <citation type="submission" date="2021-04" db="EMBL/GenBank/DDBJ databases">
        <authorList>
            <person name="Rodrigo-Torres L."/>
            <person name="Arahal R. D."/>
            <person name="Lucena T."/>
        </authorList>
    </citation>
    <scope>NUCLEOTIDE SEQUENCE</scope>
    <source>
        <strain evidence="4">AS29M-1</strain>
    </source>
</reference>
<keyword evidence="2" id="KW-0812">Transmembrane</keyword>
<keyword evidence="1" id="KW-0378">Hydrolase</keyword>
<dbReference type="PANTHER" id="PTHR43156">
    <property type="entry name" value="STAGE II SPORULATION PROTEIN E-RELATED"/>
    <property type="match status" value="1"/>
</dbReference>
<dbReference type="Pfam" id="PF07695">
    <property type="entry name" value="7TMR-DISM_7TM"/>
    <property type="match status" value="1"/>
</dbReference>
<evidence type="ECO:0000256" key="1">
    <source>
        <dbReference type="ARBA" id="ARBA00022801"/>
    </source>
</evidence>
<dbReference type="KEGG" id="ptan:CRYO30217_01364"/>
<keyword evidence="5" id="KW-1185">Reference proteome</keyword>
<dbReference type="InterPro" id="IPR001932">
    <property type="entry name" value="PPM-type_phosphatase-like_dom"/>
</dbReference>
<dbReference type="EMBL" id="OU015584">
    <property type="protein sequence ID" value="CAG5080539.1"/>
    <property type="molecule type" value="Genomic_DNA"/>
</dbReference>
<evidence type="ECO:0000259" key="3">
    <source>
        <dbReference type="SMART" id="SM00331"/>
    </source>
</evidence>
<dbReference type="InterPro" id="IPR011623">
    <property type="entry name" value="7TMR_DISM_rcpt_extracell_dom1"/>
</dbReference>
<dbReference type="InterPro" id="IPR052016">
    <property type="entry name" value="Bact_Sigma-Reg"/>
</dbReference>
<dbReference type="AlphaFoldDB" id="A0A916JNA1"/>
<feature type="transmembrane region" description="Helical" evidence="2">
    <location>
        <begin position="268"/>
        <end position="286"/>
    </location>
</feature>
<dbReference type="Gene3D" id="2.60.120.260">
    <property type="entry name" value="Galactose-binding domain-like"/>
    <property type="match status" value="1"/>
</dbReference>
<feature type="transmembrane region" description="Helical" evidence="2">
    <location>
        <begin position="380"/>
        <end position="402"/>
    </location>
</feature>